<evidence type="ECO:0000313" key="2">
    <source>
        <dbReference type="EMBL" id="OGL66590.1"/>
    </source>
</evidence>
<proteinExistence type="predicted"/>
<dbReference type="EMBL" id="MGDT01000007">
    <property type="protein sequence ID" value="OGL66590.1"/>
    <property type="molecule type" value="Genomic_DNA"/>
</dbReference>
<organism evidence="2 3">
    <name type="scientific">Candidatus Uhrbacteria bacterium RIFCSPHIGHO2_01_FULL_63_20</name>
    <dbReference type="NCBI Taxonomy" id="1802385"/>
    <lineage>
        <taxon>Bacteria</taxon>
        <taxon>Candidatus Uhriibacteriota</taxon>
    </lineage>
</organism>
<dbReference type="Proteomes" id="UP000177885">
    <property type="component" value="Unassembled WGS sequence"/>
</dbReference>
<evidence type="ECO:0000313" key="3">
    <source>
        <dbReference type="Proteomes" id="UP000177885"/>
    </source>
</evidence>
<feature type="region of interest" description="Disordered" evidence="1">
    <location>
        <begin position="1"/>
        <end position="48"/>
    </location>
</feature>
<evidence type="ECO:0000256" key="1">
    <source>
        <dbReference type="SAM" id="MobiDB-lite"/>
    </source>
</evidence>
<dbReference type="STRING" id="1802385.A2856_02825"/>
<sequence>MTQNQGNPAPDTNAGNEEENEEDFDRPPSQTPSSRPNAGTDILDDALNDVEQRFKAARNQHDGTAAVQGEGFVMMEANAEKAPITETTPIKELNLESQDVMAIEMTEVVEERPAPPAPPPEDPLPRTGTIKAEGLGDAIAAGEEAFRPLPSTADASAIVDRTKTPAFGTASISIEGAPVTDDESKAIRDDWEDVKTGEVDVEAVVRTGLVRKDSFLDKTGRYQKTIEELRKDKERITRTYDLRIQRTELREQRKKLSESEPIRKLREEMNDLEKVLKPANAEKKTAIEAAMRNDAVAKKATEKFAEAKLRLGMAVVAIFQAKNFDQVAEGSKALGPASLNLEAAKMEELEALAKSEAENKKMKEVIEKARPLKEKWDELKAQRDKPIKEIEGKIAKIDAEIAEINKT</sequence>
<dbReference type="AlphaFoldDB" id="A0A1F7TKT2"/>
<feature type="region of interest" description="Disordered" evidence="1">
    <location>
        <begin position="110"/>
        <end position="130"/>
    </location>
</feature>
<gene>
    <name evidence="2" type="ORF">A2856_02825</name>
</gene>
<accession>A0A1F7TKT2</accession>
<reference evidence="2 3" key="1">
    <citation type="journal article" date="2016" name="Nat. Commun.">
        <title>Thousands of microbial genomes shed light on interconnected biogeochemical processes in an aquifer system.</title>
        <authorList>
            <person name="Anantharaman K."/>
            <person name="Brown C.T."/>
            <person name="Hug L.A."/>
            <person name="Sharon I."/>
            <person name="Castelle C.J."/>
            <person name="Probst A.J."/>
            <person name="Thomas B.C."/>
            <person name="Singh A."/>
            <person name="Wilkins M.J."/>
            <person name="Karaoz U."/>
            <person name="Brodie E.L."/>
            <person name="Williams K.H."/>
            <person name="Hubbard S.S."/>
            <person name="Banfield J.F."/>
        </authorList>
    </citation>
    <scope>NUCLEOTIDE SEQUENCE [LARGE SCALE GENOMIC DNA]</scope>
</reference>
<comment type="caution">
    <text evidence="2">The sequence shown here is derived from an EMBL/GenBank/DDBJ whole genome shotgun (WGS) entry which is preliminary data.</text>
</comment>
<name>A0A1F7TKT2_9BACT</name>
<protein>
    <submittedName>
        <fullName evidence="2">Uncharacterized protein</fullName>
    </submittedName>
</protein>